<proteinExistence type="predicted"/>
<feature type="region of interest" description="Disordered" evidence="1">
    <location>
        <begin position="1"/>
        <end position="20"/>
    </location>
</feature>
<accession>A0A265E797</accession>
<dbReference type="RefSeq" id="WP_094906651.1">
    <property type="nucleotide sequence ID" value="NZ_NPEZ01000003.1"/>
</dbReference>
<comment type="caution">
    <text evidence="2">The sequence shown here is derived from an EMBL/GenBank/DDBJ whole genome shotgun (WGS) entry which is preliminary data.</text>
</comment>
<dbReference type="AlphaFoldDB" id="A0A265E797"/>
<name>A0A265E797_9STAP</name>
<evidence type="ECO:0000313" key="2">
    <source>
        <dbReference type="EMBL" id="OZT77128.1"/>
    </source>
</evidence>
<dbReference type="EMBL" id="NPEZ01000003">
    <property type="protein sequence ID" value="OZT77128.1"/>
    <property type="molecule type" value="Genomic_DNA"/>
</dbReference>
<organism evidence="2 3">
    <name type="scientific">Salinicoccus roseus</name>
    <dbReference type="NCBI Taxonomy" id="45670"/>
    <lineage>
        <taxon>Bacteria</taxon>
        <taxon>Bacillati</taxon>
        <taxon>Bacillota</taxon>
        <taxon>Bacilli</taxon>
        <taxon>Bacillales</taxon>
        <taxon>Staphylococcaceae</taxon>
        <taxon>Salinicoccus</taxon>
    </lineage>
</organism>
<sequence length="116" mass="13952">MRVNIKKTLSTKQRQKNPPWWSKRLEKQERIFERYKNDYMALIKAQINDGGDKMPNKYIKRYIGELLNKRESSEGQLEEADRWLDHWQQSKEAHEKNINEIDEALITLGYKGDEVE</sequence>
<dbReference type="Proteomes" id="UP000216682">
    <property type="component" value="Unassembled WGS sequence"/>
</dbReference>
<gene>
    <name evidence="2" type="ORF">CFN03_08615</name>
</gene>
<evidence type="ECO:0000313" key="3">
    <source>
        <dbReference type="Proteomes" id="UP000216682"/>
    </source>
</evidence>
<protein>
    <submittedName>
        <fullName evidence="2">Uncharacterized protein</fullName>
    </submittedName>
</protein>
<evidence type="ECO:0000256" key="1">
    <source>
        <dbReference type="SAM" id="MobiDB-lite"/>
    </source>
</evidence>
<reference evidence="2 3" key="1">
    <citation type="submission" date="2017-07" db="EMBL/GenBank/DDBJ databases">
        <title>Shotgun whole genome sequences of three halophilic bacterial isolates.</title>
        <authorList>
            <person name="Pozzo T."/>
            <person name="Higdon S.M."/>
            <person name="Quillaguaman J."/>
        </authorList>
    </citation>
    <scope>NUCLEOTIDE SEQUENCE [LARGE SCALE GENOMIC DNA]</scope>
    <source>
        <strain evidence="2 3">BU-1</strain>
    </source>
</reference>